<keyword evidence="1" id="KW-0812">Transmembrane</keyword>
<keyword evidence="1" id="KW-0472">Membrane</keyword>
<evidence type="ECO:0000313" key="2">
    <source>
        <dbReference type="EMBL" id="HIR67138.1"/>
    </source>
</evidence>
<reference evidence="2" key="2">
    <citation type="journal article" date="2021" name="PeerJ">
        <title>Extensive microbial diversity within the chicken gut microbiome revealed by metagenomics and culture.</title>
        <authorList>
            <person name="Gilroy R."/>
            <person name="Ravi A."/>
            <person name="Getino M."/>
            <person name="Pursley I."/>
            <person name="Horton D.L."/>
            <person name="Alikhan N.F."/>
            <person name="Baker D."/>
            <person name="Gharbi K."/>
            <person name="Hall N."/>
            <person name="Watson M."/>
            <person name="Adriaenssens E.M."/>
            <person name="Foster-Nyarko E."/>
            <person name="Jarju S."/>
            <person name="Secka A."/>
            <person name="Antonio M."/>
            <person name="Oren A."/>
            <person name="Chaudhuri R.R."/>
            <person name="La Ragione R."/>
            <person name="Hildebrand F."/>
            <person name="Pallen M.J."/>
        </authorList>
    </citation>
    <scope>NUCLEOTIDE SEQUENCE</scope>
    <source>
        <strain evidence="2">ChiW16-3235</strain>
    </source>
</reference>
<sequence>MSTKYILRVVLAGVLFATIVCIAVGMCFYFPALNSLNTPDIGQEALEESASAMRLGMLIMIVGMTCLILSTLAFIGSVLIEKLAKNKN</sequence>
<dbReference type="Proteomes" id="UP000823913">
    <property type="component" value="Unassembled WGS sequence"/>
</dbReference>
<dbReference type="EMBL" id="DVHK01000079">
    <property type="protein sequence ID" value="HIR67138.1"/>
    <property type="molecule type" value="Genomic_DNA"/>
</dbReference>
<dbReference type="AlphaFoldDB" id="A0A9D1E612"/>
<protein>
    <submittedName>
        <fullName evidence="2">Uncharacterized protein</fullName>
    </submittedName>
</protein>
<proteinExistence type="predicted"/>
<accession>A0A9D1E612</accession>
<reference evidence="2" key="1">
    <citation type="submission" date="2020-10" db="EMBL/GenBank/DDBJ databases">
        <authorList>
            <person name="Gilroy R."/>
        </authorList>
    </citation>
    <scope>NUCLEOTIDE SEQUENCE</scope>
    <source>
        <strain evidence="2">ChiW16-3235</strain>
    </source>
</reference>
<evidence type="ECO:0000256" key="1">
    <source>
        <dbReference type="SAM" id="Phobius"/>
    </source>
</evidence>
<name>A0A9D1E612_9FIRM</name>
<feature type="transmembrane region" description="Helical" evidence="1">
    <location>
        <begin position="52"/>
        <end position="80"/>
    </location>
</feature>
<evidence type="ECO:0000313" key="3">
    <source>
        <dbReference type="Proteomes" id="UP000823913"/>
    </source>
</evidence>
<comment type="caution">
    <text evidence="2">The sequence shown here is derived from an EMBL/GenBank/DDBJ whole genome shotgun (WGS) entry which is preliminary data.</text>
</comment>
<organism evidence="2 3">
    <name type="scientific">Candidatus Coproplasma avicola</name>
    <dbReference type="NCBI Taxonomy" id="2840744"/>
    <lineage>
        <taxon>Bacteria</taxon>
        <taxon>Bacillati</taxon>
        <taxon>Bacillota</taxon>
        <taxon>Clostridia</taxon>
        <taxon>Eubacteriales</taxon>
        <taxon>Candidatus Coproplasma</taxon>
    </lineage>
</organism>
<gene>
    <name evidence="2" type="ORF">IAB94_03700</name>
</gene>
<feature type="transmembrane region" description="Helical" evidence="1">
    <location>
        <begin position="9"/>
        <end position="32"/>
    </location>
</feature>
<keyword evidence="1" id="KW-1133">Transmembrane helix</keyword>